<accession>A0A0A9AC05</accession>
<reference evidence="1" key="1">
    <citation type="submission" date="2014-09" db="EMBL/GenBank/DDBJ databases">
        <authorList>
            <person name="Magalhaes I.L.F."/>
            <person name="Oliveira U."/>
            <person name="Santos F.R."/>
            <person name="Vidigal T.H.D.A."/>
            <person name="Brescovit A.D."/>
            <person name="Santos A.J."/>
        </authorList>
    </citation>
    <scope>NUCLEOTIDE SEQUENCE</scope>
    <source>
        <tissue evidence="1">Shoot tissue taken approximately 20 cm above the soil surface</tissue>
    </source>
</reference>
<sequence>MGNLMQVQNTKSEVMII</sequence>
<reference evidence="1" key="2">
    <citation type="journal article" date="2015" name="Data Brief">
        <title>Shoot transcriptome of the giant reed, Arundo donax.</title>
        <authorList>
            <person name="Barrero R.A."/>
            <person name="Guerrero F.D."/>
            <person name="Moolhuijzen P."/>
            <person name="Goolsby J.A."/>
            <person name="Tidwell J."/>
            <person name="Bellgard S.E."/>
            <person name="Bellgard M.I."/>
        </authorList>
    </citation>
    <scope>NUCLEOTIDE SEQUENCE</scope>
    <source>
        <tissue evidence="1">Shoot tissue taken approximately 20 cm above the soil surface</tissue>
    </source>
</reference>
<dbReference type="AlphaFoldDB" id="A0A0A9AC05"/>
<protein>
    <submittedName>
        <fullName evidence="1">Uncharacterized protein</fullName>
    </submittedName>
</protein>
<evidence type="ECO:0000313" key="1">
    <source>
        <dbReference type="EMBL" id="JAD49184.1"/>
    </source>
</evidence>
<organism evidence="1">
    <name type="scientific">Arundo donax</name>
    <name type="common">Giant reed</name>
    <name type="synonym">Donax arundinaceus</name>
    <dbReference type="NCBI Taxonomy" id="35708"/>
    <lineage>
        <taxon>Eukaryota</taxon>
        <taxon>Viridiplantae</taxon>
        <taxon>Streptophyta</taxon>
        <taxon>Embryophyta</taxon>
        <taxon>Tracheophyta</taxon>
        <taxon>Spermatophyta</taxon>
        <taxon>Magnoliopsida</taxon>
        <taxon>Liliopsida</taxon>
        <taxon>Poales</taxon>
        <taxon>Poaceae</taxon>
        <taxon>PACMAD clade</taxon>
        <taxon>Arundinoideae</taxon>
        <taxon>Arundineae</taxon>
        <taxon>Arundo</taxon>
    </lineage>
</organism>
<proteinExistence type="predicted"/>
<dbReference type="EMBL" id="GBRH01248711">
    <property type="protein sequence ID" value="JAD49184.1"/>
    <property type="molecule type" value="Transcribed_RNA"/>
</dbReference>
<name>A0A0A9AC05_ARUDO</name>